<evidence type="ECO:0000313" key="1">
    <source>
        <dbReference type="EMBL" id="VAX20431.1"/>
    </source>
</evidence>
<protein>
    <submittedName>
        <fullName evidence="1">Uncharacterized protein</fullName>
    </submittedName>
</protein>
<accession>A0A3B1C101</accession>
<proteinExistence type="predicted"/>
<organism evidence="1">
    <name type="scientific">hydrothermal vent metagenome</name>
    <dbReference type="NCBI Taxonomy" id="652676"/>
    <lineage>
        <taxon>unclassified sequences</taxon>
        <taxon>metagenomes</taxon>
        <taxon>ecological metagenomes</taxon>
    </lineage>
</organism>
<dbReference type="AlphaFoldDB" id="A0A3B1C101"/>
<dbReference type="EMBL" id="UOGD01000169">
    <property type="protein sequence ID" value="VAX20431.1"/>
    <property type="molecule type" value="Genomic_DNA"/>
</dbReference>
<sequence>MKQLKYFVLLLLFIGFWGCEENPVGPDSTVEERINGNRPFYEIIVNHTEYTYFFSKQDADPWNRIRDAYANDGYFVVVTDDHDKKTYYFNLFSIKNLETRKGYLTINY</sequence>
<reference evidence="1" key="1">
    <citation type="submission" date="2018-06" db="EMBL/GenBank/DDBJ databases">
        <authorList>
            <person name="Zhirakovskaya E."/>
        </authorList>
    </citation>
    <scope>NUCLEOTIDE SEQUENCE</scope>
</reference>
<name>A0A3B1C101_9ZZZZ</name>
<gene>
    <name evidence="1" type="ORF">MNBD_IGNAVI01-3063</name>
</gene>